<dbReference type="InterPro" id="IPR045792">
    <property type="entry name" value="DUF6036"/>
</dbReference>
<accession>A0ABS7ZQ81</accession>
<dbReference type="EMBL" id="JAEDAH010000011">
    <property type="protein sequence ID" value="MCA6062510.1"/>
    <property type="molecule type" value="Genomic_DNA"/>
</dbReference>
<evidence type="ECO:0000313" key="2">
    <source>
        <dbReference type="EMBL" id="MCA6062510.1"/>
    </source>
</evidence>
<protein>
    <recommendedName>
        <fullName evidence="1">DUF6036 domain-containing protein</fullName>
    </recommendedName>
</protein>
<feature type="domain" description="DUF6036" evidence="1">
    <location>
        <begin position="23"/>
        <end position="181"/>
    </location>
</feature>
<proteinExistence type="predicted"/>
<sequence length="197" mass="21482">MGNEKLYTDTPMGQAIIQAMAEINDDISEQVADAEPGTYRAYIFGGAALHIHTNARGSSDIDVEFEAAQALELGDITIIYVDDDGLEKTLVVDDTFTPTISGLLSEYYQDDAIPLFGTDSDPLIAYVVTALDLAVSKLDRLAVDDQTDIISLHQAGKFTAEELREHAEEALIGAVGNERRLKGNIEFMVNQLLELES</sequence>
<evidence type="ECO:0000259" key="1">
    <source>
        <dbReference type="Pfam" id="PF19502"/>
    </source>
</evidence>
<gene>
    <name evidence="2" type="ORF">I9W95_02705</name>
</gene>
<evidence type="ECO:0000313" key="3">
    <source>
        <dbReference type="Proteomes" id="UP000714380"/>
    </source>
</evidence>
<comment type="caution">
    <text evidence="2">The sequence shown here is derived from an EMBL/GenBank/DDBJ whole genome shotgun (WGS) entry which is preliminary data.</text>
</comment>
<keyword evidence="3" id="KW-1185">Reference proteome</keyword>
<dbReference type="RefSeq" id="WP_225671591.1">
    <property type="nucleotide sequence ID" value="NZ_JAEDAH010000011.1"/>
</dbReference>
<dbReference type="Proteomes" id="UP000714380">
    <property type="component" value="Unassembled WGS sequence"/>
</dbReference>
<organism evidence="2 3">
    <name type="scientific">Thalassolituus marinus</name>
    <dbReference type="NCBI Taxonomy" id="671053"/>
    <lineage>
        <taxon>Bacteria</taxon>
        <taxon>Pseudomonadati</taxon>
        <taxon>Pseudomonadota</taxon>
        <taxon>Gammaproteobacteria</taxon>
        <taxon>Oceanospirillales</taxon>
        <taxon>Oceanospirillaceae</taxon>
        <taxon>Thalassolituus</taxon>
    </lineage>
</organism>
<dbReference type="Pfam" id="PF19502">
    <property type="entry name" value="DUF6036"/>
    <property type="match status" value="1"/>
</dbReference>
<reference evidence="2 3" key="1">
    <citation type="submission" date="2020-12" db="EMBL/GenBank/DDBJ databases">
        <title>Novel Thalassolituus-related marine hydrocarbonoclastic bacteria mediated algae-derived hydrocarbons mineralization in twilight zone of the northern South China Sea.</title>
        <authorList>
            <person name="Dong C."/>
        </authorList>
    </citation>
    <scope>NUCLEOTIDE SEQUENCE [LARGE SCALE GENOMIC DNA]</scope>
    <source>
        <strain evidence="2 3">IMCC1826</strain>
    </source>
</reference>
<name>A0ABS7ZQ81_9GAMM</name>